<dbReference type="AlphaFoldDB" id="A0A6L9MEC5"/>
<dbReference type="InterPro" id="IPR009506">
    <property type="entry name" value="YjiS-like"/>
</dbReference>
<name>A0A6L9MEC5_9HYPH</name>
<dbReference type="RefSeq" id="WP_163042858.1">
    <property type="nucleotide sequence ID" value="NZ_JAAAMJ010000002.1"/>
</dbReference>
<keyword evidence="3" id="KW-1185">Reference proteome</keyword>
<accession>A0A6L9MEC5</accession>
<proteinExistence type="predicted"/>
<dbReference type="EMBL" id="JAAAMJ010000002">
    <property type="protein sequence ID" value="NDV86117.1"/>
    <property type="molecule type" value="Genomic_DNA"/>
</dbReference>
<organism evidence="2 3">
    <name type="scientific">Aurantimonas aggregata</name>
    <dbReference type="NCBI Taxonomy" id="2047720"/>
    <lineage>
        <taxon>Bacteria</taxon>
        <taxon>Pseudomonadati</taxon>
        <taxon>Pseudomonadota</taxon>
        <taxon>Alphaproteobacteria</taxon>
        <taxon>Hyphomicrobiales</taxon>
        <taxon>Aurantimonadaceae</taxon>
        <taxon>Aurantimonas</taxon>
    </lineage>
</organism>
<evidence type="ECO:0000259" key="1">
    <source>
        <dbReference type="Pfam" id="PF06568"/>
    </source>
</evidence>
<dbReference type="Proteomes" id="UP000476332">
    <property type="component" value="Unassembled WGS sequence"/>
</dbReference>
<gene>
    <name evidence="2" type="ORF">GTW51_05305</name>
</gene>
<reference evidence="2 3" key="1">
    <citation type="submission" date="2020-01" db="EMBL/GenBank/DDBJ databases">
        <title>Genomes of bacteria type strains.</title>
        <authorList>
            <person name="Chen J."/>
            <person name="Zhu S."/>
            <person name="Chen J."/>
        </authorList>
    </citation>
    <scope>NUCLEOTIDE SEQUENCE [LARGE SCALE GENOMIC DNA]</scope>
    <source>
        <strain evidence="2 3">KCTC 52919</strain>
    </source>
</reference>
<dbReference type="Pfam" id="PF06568">
    <property type="entry name" value="YjiS-like"/>
    <property type="match status" value="1"/>
</dbReference>
<feature type="domain" description="YjiS-like" evidence="1">
    <location>
        <begin position="31"/>
        <end position="61"/>
    </location>
</feature>
<protein>
    <submittedName>
        <fullName evidence="2">DUF1127 domain-containing protein</fullName>
    </submittedName>
</protein>
<sequence>MTILHKPLWDAPAATIRQAGKTVFGAAGAIVRTMGNRRAARRLSELPDYLLTDLGIRRDDVSEALHADWHEDPTYRLAMTAARRRRGLGD</sequence>
<evidence type="ECO:0000313" key="3">
    <source>
        <dbReference type="Proteomes" id="UP000476332"/>
    </source>
</evidence>
<comment type="caution">
    <text evidence="2">The sequence shown here is derived from an EMBL/GenBank/DDBJ whole genome shotgun (WGS) entry which is preliminary data.</text>
</comment>
<evidence type="ECO:0000313" key="2">
    <source>
        <dbReference type="EMBL" id="NDV86117.1"/>
    </source>
</evidence>